<evidence type="ECO:0000256" key="6">
    <source>
        <dbReference type="SAM" id="SignalP"/>
    </source>
</evidence>
<dbReference type="CDD" id="cd00135">
    <property type="entry name" value="PDGF"/>
    <property type="match status" value="1"/>
</dbReference>
<evidence type="ECO:0000256" key="2">
    <source>
        <dbReference type="ARBA" id="ARBA00023030"/>
    </source>
</evidence>
<sequence length="566" mass="64750">MSSWVLLLLAALVSGCLRFGCAEGDPLPPSLVELVGNSQVSSMEELQHLLEKETGFSAEELEYPSSNDIHANDTHGRYKRNLVDAQPAQQAVCKVRTEVMEITRAMLDRRNANFMLWPPCVEVQRCSGCCNAKTLQCVPMTIQTRYLQVTRIQYIDKRVHYDKAVIPVEHHASCRCQPHPSSAAAAAAAAAARSTTLARSTPAPPPPRLTPKPPSFYKQDLHRHDDMKANQRFHLEDREQLERQWQSKYTLSHTQLHTHPLAGTVPRTHTQAHSGMQGGPLSDSPLGHGSGYDTHTATHVEKDSTVEMERQSELQQQQQHYQQQNQQQQEQQKFEQQQYHHQRQQYQPYIQRPELMSQYRYNAPQSDSSGPANHKPEQERGDTKLINERDSVTEVTNKNTQKDDEVTFHRQVKMEVIDHKMENDKERHSQTELANQEQRHTDSEPTNHKHLGSEATNLGDSVTEEDRRKKLLELLEPEADPKTQPHIPRPHLPHHQSLHRQSQTQTENIIKRPVPPTLSPSRAPSRPSSSRSQAPERPIRPALPRGRRKRKHRNRISKASLRAMIM</sequence>
<name>A0ABD0X9R4_UMBPY</name>
<feature type="domain" description="Platelet-derived growth factor (PDGF) family profile" evidence="7">
    <location>
        <begin position="83"/>
        <end position="181"/>
    </location>
</feature>
<comment type="caution">
    <text evidence="8">The sequence shown here is derived from an EMBL/GenBank/DDBJ whole genome shotgun (WGS) entry which is preliminary data.</text>
</comment>
<feature type="signal peptide" evidence="6">
    <location>
        <begin position="1"/>
        <end position="22"/>
    </location>
</feature>
<evidence type="ECO:0000256" key="3">
    <source>
        <dbReference type="ARBA" id="ARBA00023246"/>
    </source>
</evidence>
<feature type="region of interest" description="Disordered" evidence="5">
    <location>
        <begin position="419"/>
        <end position="566"/>
    </location>
</feature>
<dbReference type="GO" id="GO:0051781">
    <property type="term" value="P:positive regulation of cell division"/>
    <property type="evidence" value="ECO:0007669"/>
    <property type="project" value="UniProtKB-KW"/>
</dbReference>
<dbReference type="SMART" id="SM00141">
    <property type="entry name" value="PDGF"/>
    <property type="match status" value="1"/>
</dbReference>
<feature type="compositionally biased region" description="Polar residues" evidence="5">
    <location>
        <begin position="499"/>
        <end position="508"/>
    </location>
</feature>
<gene>
    <name evidence="8" type="ORF">UPYG_G00063070</name>
</gene>
<keyword evidence="9" id="KW-1185">Reference proteome</keyword>
<feature type="compositionally biased region" description="Low complexity" evidence="5">
    <location>
        <begin position="313"/>
        <end position="345"/>
    </location>
</feature>
<feature type="compositionally biased region" description="Basic and acidic residues" evidence="5">
    <location>
        <begin position="464"/>
        <end position="483"/>
    </location>
</feature>
<proteinExistence type="inferred from homology"/>
<dbReference type="Pfam" id="PF00341">
    <property type="entry name" value="PDGF"/>
    <property type="match status" value="1"/>
</dbReference>
<feature type="region of interest" description="Disordered" evidence="5">
    <location>
        <begin position="361"/>
        <end position="404"/>
    </location>
</feature>
<reference evidence="8 9" key="1">
    <citation type="submission" date="2024-06" db="EMBL/GenBank/DDBJ databases">
        <authorList>
            <person name="Pan Q."/>
            <person name="Wen M."/>
            <person name="Jouanno E."/>
            <person name="Zahm M."/>
            <person name="Klopp C."/>
            <person name="Cabau C."/>
            <person name="Louis A."/>
            <person name="Berthelot C."/>
            <person name="Parey E."/>
            <person name="Roest Crollius H."/>
            <person name="Montfort J."/>
            <person name="Robinson-Rechavi M."/>
            <person name="Bouchez O."/>
            <person name="Lampietro C."/>
            <person name="Lopez Roques C."/>
            <person name="Donnadieu C."/>
            <person name="Postlethwait J."/>
            <person name="Bobe J."/>
            <person name="Verreycken H."/>
            <person name="Guiguen Y."/>
        </authorList>
    </citation>
    <scope>NUCLEOTIDE SEQUENCE [LARGE SCALE GENOMIC DNA]</scope>
    <source>
        <strain evidence="8">Up_M1</strain>
        <tissue evidence="8">Testis</tissue>
    </source>
</reference>
<dbReference type="SUPFAM" id="SSF57501">
    <property type="entry name" value="Cystine-knot cytokines"/>
    <property type="match status" value="1"/>
</dbReference>
<feature type="compositionally biased region" description="Basic and acidic residues" evidence="5">
    <location>
        <begin position="419"/>
        <end position="430"/>
    </location>
</feature>
<dbReference type="EMBL" id="JAGEUA010000002">
    <property type="protein sequence ID" value="KAL1005714.1"/>
    <property type="molecule type" value="Genomic_DNA"/>
</dbReference>
<feature type="compositionally biased region" description="Low complexity" evidence="5">
    <location>
        <begin position="190"/>
        <end position="201"/>
    </location>
</feature>
<evidence type="ECO:0000259" key="7">
    <source>
        <dbReference type="PROSITE" id="PS50278"/>
    </source>
</evidence>
<feature type="compositionally biased region" description="Polar residues" evidence="5">
    <location>
        <begin position="361"/>
        <end position="371"/>
    </location>
</feature>
<feature type="compositionally biased region" description="Basic and acidic residues" evidence="5">
    <location>
        <begin position="374"/>
        <end position="392"/>
    </location>
</feature>
<evidence type="ECO:0000256" key="1">
    <source>
        <dbReference type="ARBA" id="ARBA00006686"/>
    </source>
</evidence>
<feature type="chain" id="PRO_5044862602" description="Platelet-derived growth factor (PDGF) family profile domain-containing protein" evidence="6">
    <location>
        <begin position="23"/>
        <end position="566"/>
    </location>
</feature>
<keyword evidence="3" id="KW-0497">Mitogen</keyword>
<feature type="region of interest" description="Disordered" evidence="5">
    <location>
        <begin position="265"/>
        <end position="345"/>
    </location>
</feature>
<accession>A0ABD0X9R4</accession>
<dbReference type="Gene3D" id="2.10.90.10">
    <property type="entry name" value="Cystine-knot cytokines"/>
    <property type="match status" value="1"/>
</dbReference>
<feature type="region of interest" description="Disordered" evidence="5">
    <location>
        <begin position="190"/>
        <end position="219"/>
    </location>
</feature>
<evidence type="ECO:0000313" key="8">
    <source>
        <dbReference type="EMBL" id="KAL1005714.1"/>
    </source>
</evidence>
<dbReference type="PROSITE" id="PS00249">
    <property type="entry name" value="PDGF_1"/>
    <property type="match status" value="1"/>
</dbReference>
<protein>
    <recommendedName>
        <fullName evidence="7">Platelet-derived growth factor (PDGF) family profile domain-containing protein</fullName>
    </recommendedName>
</protein>
<feature type="compositionally biased region" description="Basic residues" evidence="5">
    <location>
        <begin position="488"/>
        <end position="498"/>
    </location>
</feature>
<feature type="compositionally biased region" description="Pro residues" evidence="5">
    <location>
        <begin position="202"/>
        <end position="214"/>
    </location>
</feature>
<keyword evidence="6" id="KW-0732">Signal</keyword>
<dbReference type="PANTHER" id="PTHR11633:SF15">
    <property type="entry name" value="ADENYLATE CYCLASE, TERMINAL-DIFFERENTIATION SPECIFIC"/>
    <property type="match status" value="1"/>
</dbReference>
<feature type="compositionally biased region" description="Basic residues" evidence="5">
    <location>
        <begin position="545"/>
        <end position="556"/>
    </location>
</feature>
<dbReference type="InterPro" id="IPR023581">
    <property type="entry name" value="PD_growth_factor_CS"/>
</dbReference>
<evidence type="ECO:0000256" key="4">
    <source>
        <dbReference type="RuleBase" id="RU003818"/>
    </source>
</evidence>
<dbReference type="InterPro" id="IPR029034">
    <property type="entry name" value="Cystine-knot_cytokine"/>
</dbReference>
<feature type="compositionally biased region" description="Basic and acidic residues" evidence="5">
    <location>
        <begin position="437"/>
        <end position="447"/>
    </location>
</feature>
<dbReference type="Proteomes" id="UP001557470">
    <property type="component" value="Unassembled WGS sequence"/>
</dbReference>
<evidence type="ECO:0000313" key="9">
    <source>
        <dbReference type="Proteomes" id="UP001557470"/>
    </source>
</evidence>
<dbReference type="PANTHER" id="PTHR11633">
    <property type="entry name" value="PLATELET-DERIVED GROWTH FACTOR"/>
    <property type="match status" value="1"/>
</dbReference>
<dbReference type="GO" id="GO:0008083">
    <property type="term" value="F:growth factor activity"/>
    <property type="evidence" value="ECO:0007669"/>
    <property type="project" value="UniProtKB-KW"/>
</dbReference>
<dbReference type="InterPro" id="IPR000072">
    <property type="entry name" value="PDGF/VEGF_dom"/>
</dbReference>
<dbReference type="FunFam" id="2.10.90.10:FF:000041">
    <property type="entry name" value="Platelet-derived growth factor beta polypeptide b"/>
    <property type="match status" value="1"/>
</dbReference>
<feature type="compositionally biased region" description="Low complexity" evidence="5">
    <location>
        <begin position="519"/>
        <end position="536"/>
    </location>
</feature>
<dbReference type="PROSITE" id="PS50278">
    <property type="entry name" value="PDGF_2"/>
    <property type="match status" value="1"/>
</dbReference>
<feature type="compositionally biased region" description="Basic and acidic residues" evidence="5">
    <location>
        <begin position="296"/>
        <end position="312"/>
    </location>
</feature>
<organism evidence="8 9">
    <name type="scientific">Umbra pygmaea</name>
    <name type="common">Eastern mudminnow</name>
    <dbReference type="NCBI Taxonomy" id="75934"/>
    <lineage>
        <taxon>Eukaryota</taxon>
        <taxon>Metazoa</taxon>
        <taxon>Chordata</taxon>
        <taxon>Craniata</taxon>
        <taxon>Vertebrata</taxon>
        <taxon>Euteleostomi</taxon>
        <taxon>Actinopterygii</taxon>
        <taxon>Neopterygii</taxon>
        <taxon>Teleostei</taxon>
        <taxon>Protacanthopterygii</taxon>
        <taxon>Esociformes</taxon>
        <taxon>Umbridae</taxon>
        <taxon>Umbra</taxon>
    </lineage>
</organism>
<comment type="similarity">
    <text evidence="1 4">Belongs to the PDGF/VEGF growth factor family.</text>
</comment>
<evidence type="ECO:0000256" key="5">
    <source>
        <dbReference type="SAM" id="MobiDB-lite"/>
    </source>
</evidence>
<dbReference type="AlphaFoldDB" id="A0ABD0X9R4"/>
<keyword evidence="2 4" id="KW-0339">Growth factor</keyword>